<accession>B0TKD9</accession>
<dbReference type="KEGG" id="shl:Shal_3985"/>
<dbReference type="STRING" id="458817.Shal_3985"/>
<reference evidence="1" key="1">
    <citation type="submission" date="2008-01" db="EMBL/GenBank/DDBJ databases">
        <title>Complete sequence of Shewanella halifaxensis HAW-EB4.</title>
        <authorList>
            <consortium name="US DOE Joint Genome Institute"/>
            <person name="Copeland A."/>
            <person name="Lucas S."/>
            <person name="Lapidus A."/>
            <person name="Glavina del Rio T."/>
            <person name="Dalin E."/>
            <person name="Tice H."/>
            <person name="Bruce D."/>
            <person name="Goodwin L."/>
            <person name="Pitluck S."/>
            <person name="Sims D."/>
            <person name="Brettin T."/>
            <person name="Detter J.C."/>
            <person name="Han C."/>
            <person name="Kuske C.R."/>
            <person name="Schmutz J."/>
            <person name="Larimer F."/>
            <person name="Land M."/>
            <person name="Hauser L."/>
            <person name="Kyrpides N."/>
            <person name="Kim E."/>
            <person name="Zhao J.-S."/>
            <person name="Richardson P."/>
        </authorList>
    </citation>
    <scope>NUCLEOTIDE SEQUENCE [LARGE SCALE GENOMIC DNA]</scope>
    <source>
        <strain evidence="1">HAW-EB4</strain>
    </source>
</reference>
<dbReference type="eggNOG" id="ENOG5033NWC">
    <property type="taxonomic scope" value="Bacteria"/>
</dbReference>
<dbReference type="OrthoDB" id="6398477at2"/>
<dbReference type="RefSeq" id="WP_012279042.1">
    <property type="nucleotide sequence ID" value="NC_010334.1"/>
</dbReference>
<dbReference type="AlphaFoldDB" id="B0TKD9"/>
<dbReference type="HOGENOM" id="CLU_911827_0_0_6"/>
<gene>
    <name evidence="1" type="ordered locus">Shal_3985</name>
</gene>
<keyword evidence="2" id="KW-1185">Reference proteome</keyword>
<dbReference type="EMBL" id="CP000931">
    <property type="protein sequence ID" value="ABZ78525.1"/>
    <property type="molecule type" value="Genomic_DNA"/>
</dbReference>
<protein>
    <submittedName>
        <fullName evidence="1">Uncharacterized protein</fullName>
    </submittedName>
</protein>
<dbReference type="Proteomes" id="UP000001317">
    <property type="component" value="Chromosome"/>
</dbReference>
<sequence length="277" mass="30247">MKEIAIILLIVIGVYLYRRTQKAAQAEKELAAKQSEEALDVPEAQIKDITPETTEEISTPTVEGVSFESKVDNVEAIQAAIEPEPKAKVEAVVEAKAERAPEVEEKVQPVAEPEPEVVTKLEVQAETKPESEVKLEAKPETQAADLSWANPKLTKALADFEQASDTPAQYLAVSTAIAECYKQRKHSEYVQYGATLSQSYLELFSAYVKSLKAENPDAEVKGAAMMHLSTLLNDNGEFDSAISICKTAIEYGLTDGTVTGFEGRITRIDKAKAKANK</sequence>
<proteinExistence type="predicted"/>
<organism evidence="1 2">
    <name type="scientific">Shewanella halifaxensis (strain HAW-EB4)</name>
    <dbReference type="NCBI Taxonomy" id="458817"/>
    <lineage>
        <taxon>Bacteria</taxon>
        <taxon>Pseudomonadati</taxon>
        <taxon>Pseudomonadota</taxon>
        <taxon>Gammaproteobacteria</taxon>
        <taxon>Alteromonadales</taxon>
        <taxon>Shewanellaceae</taxon>
        <taxon>Shewanella</taxon>
    </lineage>
</organism>
<evidence type="ECO:0000313" key="1">
    <source>
        <dbReference type="EMBL" id="ABZ78525.1"/>
    </source>
</evidence>
<evidence type="ECO:0000313" key="2">
    <source>
        <dbReference type="Proteomes" id="UP000001317"/>
    </source>
</evidence>
<name>B0TKD9_SHEHH</name>